<gene>
    <name evidence="1" type="ORF">I79_002521</name>
</gene>
<dbReference type="AlphaFoldDB" id="G3GXM9"/>
<proteinExistence type="predicted"/>
<dbReference type="Proteomes" id="UP000001075">
    <property type="component" value="Unassembled WGS sequence"/>
</dbReference>
<protein>
    <submittedName>
        <fullName evidence="1">Uncharacterized protein</fullName>
    </submittedName>
</protein>
<accession>G3GXM9</accession>
<dbReference type="EMBL" id="JH000060">
    <property type="protein sequence ID" value="EGV98861.1"/>
    <property type="molecule type" value="Genomic_DNA"/>
</dbReference>
<name>G3GXM9_CRIGR</name>
<evidence type="ECO:0000313" key="1">
    <source>
        <dbReference type="EMBL" id="EGV98861.1"/>
    </source>
</evidence>
<organism evidence="1 2">
    <name type="scientific">Cricetulus griseus</name>
    <name type="common">Chinese hamster</name>
    <name type="synonym">Cricetulus barabensis griseus</name>
    <dbReference type="NCBI Taxonomy" id="10029"/>
    <lineage>
        <taxon>Eukaryota</taxon>
        <taxon>Metazoa</taxon>
        <taxon>Chordata</taxon>
        <taxon>Craniata</taxon>
        <taxon>Vertebrata</taxon>
        <taxon>Euteleostomi</taxon>
        <taxon>Mammalia</taxon>
        <taxon>Eutheria</taxon>
        <taxon>Euarchontoglires</taxon>
        <taxon>Glires</taxon>
        <taxon>Rodentia</taxon>
        <taxon>Myomorpha</taxon>
        <taxon>Muroidea</taxon>
        <taxon>Cricetidae</taxon>
        <taxon>Cricetinae</taxon>
        <taxon>Cricetulus</taxon>
    </lineage>
</organism>
<dbReference type="InParanoid" id="G3GXM9"/>
<sequence>MSLISASHFMVYFIKRIASISYYQPRLKLPDFKLVCPNLLTPFSQHPYAKLPLKVTSN</sequence>
<evidence type="ECO:0000313" key="2">
    <source>
        <dbReference type="Proteomes" id="UP000001075"/>
    </source>
</evidence>
<reference evidence="2" key="1">
    <citation type="journal article" date="2011" name="Nat. Biotechnol.">
        <title>The genomic sequence of the Chinese hamster ovary (CHO)-K1 cell line.</title>
        <authorList>
            <person name="Xu X."/>
            <person name="Nagarajan H."/>
            <person name="Lewis N.E."/>
            <person name="Pan S."/>
            <person name="Cai Z."/>
            <person name="Liu X."/>
            <person name="Chen W."/>
            <person name="Xie M."/>
            <person name="Wang W."/>
            <person name="Hammond S."/>
            <person name="Andersen M.R."/>
            <person name="Neff N."/>
            <person name="Passarelli B."/>
            <person name="Koh W."/>
            <person name="Fan H.C."/>
            <person name="Wang J."/>
            <person name="Gui Y."/>
            <person name="Lee K.H."/>
            <person name="Betenbaugh M.J."/>
            <person name="Quake S.R."/>
            <person name="Famili I."/>
            <person name="Palsson B.O."/>
            <person name="Wang J."/>
        </authorList>
    </citation>
    <scope>NUCLEOTIDE SEQUENCE [LARGE SCALE GENOMIC DNA]</scope>
    <source>
        <strain evidence="2">CHO K1 cell line</strain>
    </source>
</reference>